<feature type="binding site" evidence="9 11">
    <location>
        <position position="215"/>
    </location>
    <ligand>
        <name>substrate</name>
    </ligand>
</feature>
<dbReference type="InterPro" id="IPR013785">
    <property type="entry name" value="Aldolase_TIM"/>
</dbReference>
<dbReference type="InterPro" id="IPR011060">
    <property type="entry name" value="RibuloseP-bd_barrel"/>
</dbReference>
<dbReference type="GO" id="GO:0004590">
    <property type="term" value="F:orotidine-5'-phosphate decarboxylase activity"/>
    <property type="evidence" value="ECO:0007669"/>
    <property type="project" value="UniProtKB-UniRule"/>
</dbReference>
<keyword evidence="6 9" id="KW-0456">Lyase</keyword>
<dbReference type="PANTHER" id="PTHR32119:SF2">
    <property type="entry name" value="OROTIDINE 5'-PHOSPHATE DECARBOXYLASE"/>
    <property type="match status" value="1"/>
</dbReference>
<dbReference type="Gene3D" id="3.20.20.70">
    <property type="entry name" value="Aldolase class I"/>
    <property type="match status" value="1"/>
</dbReference>
<organism evidence="14">
    <name type="scientific">Veillonella atypica</name>
    <dbReference type="NCBI Taxonomy" id="39777"/>
    <lineage>
        <taxon>Bacteria</taxon>
        <taxon>Bacillati</taxon>
        <taxon>Bacillota</taxon>
        <taxon>Negativicutes</taxon>
        <taxon>Veillonellales</taxon>
        <taxon>Veillonellaceae</taxon>
        <taxon>Veillonella</taxon>
    </lineage>
</organism>
<dbReference type="GO" id="GO:0005829">
    <property type="term" value="C:cytosol"/>
    <property type="evidence" value="ECO:0007669"/>
    <property type="project" value="TreeGrafter"/>
</dbReference>
<dbReference type="RefSeq" id="WP_060807523.1">
    <property type="nucleotide sequence ID" value="NZ_CP020566.1"/>
</dbReference>
<evidence type="ECO:0000256" key="7">
    <source>
        <dbReference type="ARBA" id="ARBA00049157"/>
    </source>
</evidence>
<feature type="active site" description="For OMPdecase activity" evidence="10">
    <location>
        <position position="65"/>
    </location>
</feature>
<dbReference type="STRING" id="39777.B7L28_02140"/>
<dbReference type="InterPro" id="IPR047596">
    <property type="entry name" value="OMPdecase_bac"/>
</dbReference>
<evidence type="ECO:0000256" key="6">
    <source>
        <dbReference type="ARBA" id="ARBA00023239"/>
    </source>
</evidence>
<dbReference type="Proteomes" id="UP000070226">
    <property type="component" value="Unassembled WGS sequence"/>
</dbReference>
<dbReference type="InterPro" id="IPR001754">
    <property type="entry name" value="OMPdeCOase_dom"/>
</dbReference>
<feature type="active site" description="For OMPdecase activity" evidence="10">
    <location>
        <position position="60"/>
    </location>
</feature>
<feature type="binding site" evidence="9 11">
    <location>
        <position position="214"/>
    </location>
    <ligand>
        <name>substrate</name>
    </ligand>
</feature>
<feature type="active site" description="For OMPdecase activity" evidence="10">
    <location>
        <position position="62"/>
    </location>
</feature>
<dbReference type="InterPro" id="IPR014732">
    <property type="entry name" value="OMPdecase"/>
</dbReference>
<evidence type="ECO:0000256" key="5">
    <source>
        <dbReference type="ARBA" id="ARBA00022975"/>
    </source>
</evidence>
<evidence type="ECO:0000313" key="14">
    <source>
        <dbReference type="EMBL" id="KXA64489.1"/>
    </source>
</evidence>
<feature type="active site" description="Proton donor" evidence="9">
    <location>
        <position position="62"/>
    </location>
</feature>
<evidence type="ECO:0000256" key="11">
    <source>
        <dbReference type="PIRSR" id="PIRSR614732-2"/>
    </source>
</evidence>
<evidence type="ECO:0000256" key="8">
    <source>
        <dbReference type="ARBA" id="ARBA00061012"/>
    </source>
</evidence>
<dbReference type="KEGG" id="vat:B7L28_02140"/>
<sequence>MADDRLIVALDVSTMDAMKSIVSSLGDSVSFYKVGMELFYAEGDQTVRYLQEHGKHVFLDLKLHDIPNTVAHGVSSLTRLGANLITIHGQGGPIMMKAAAEAARESAEKLGIERPKLLAITVLTSFDDESWTSIGGQLPIADQVIRLAKLAKESGMDGVVCSALEAKMIREACGPDFLIVTPGIRPSFAATNDQKRIATPSSALQDGASCLVIGRPITQAEHPQEAVRLIIEEMESVSK</sequence>
<dbReference type="PATRIC" id="fig|39777.7.peg.944"/>
<evidence type="ECO:0000259" key="13">
    <source>
        <dbReference type="SMART" id="SM00934"/>
    </source>
</evidence>
<comment type="similarity">
    <text evidence="8 9">Belongs to the OMP decarboxylase family. Type 1 subfamily.</text>
</comment>
<evidence type="ECO:0000256" key="9">
    <source>
        <dbReference type="HAMAP-Rule" id="MF_01200"/>
    </source>
</evidence>
<feature type="binding site" evidence="9 11">
    <location>
        <position position="124"/>
    </location>
    <ligand>
        <name>substrate</name>
    </ligand>
</feature>
<comment type="caution">
    <text evidence="14">The sequence shown here is derived from an EMBL/GenBank/DDBJ whole genome shotgun (WGS) entry which is preliminary data.</text>
</comment>
<dbReference type="PANTHER" id="PTHR32119">
    <property type="entry name" value="OROTIDINE 5'-PHOSPHATE DECARBOXYLASE"/>
    <property type="match status" value="1"/>
</dbReference>
<reference evidence="14 15" key="1">
    <citation type="submission" date="2016-01" db="EMBL/GenBank/DDBJ databases">
        <authorList>
            <person name="Oliw E.H."/>
        </authorList>
    </citation>
    <scope>NUCLEOTIDE SEQUENCE [LARGE SCALE GENOMIC DNA]</scope>
    <source>
        <strain evidence="14 15">CMW7756B</strain>
    </source>
</reference>
<dbReference type="Pfam" id="PF00215">
    <property type="entry name" value="OMPdecase"/>
    <property type="match status" value="1"/>
</dbReference>
<dbReference type="SUPFAM" id="SSF51366">
    <property type="entry name" value="Ribulose-phoshate binding barrel"/>
    <property type="match status" value="1"/>
</dbReference>
<dbReference type="GO" id="GO:0006207">
    <property type="term" value="P:'de novo' pyrimidine nucleobase biosynthetic process"/>
    <property type="evidence" value="ECO:0007669"/>
    <property type="project" value="InterPro"/>
</dbReference>
<comment type="catalytic activity">
    <reaction evidence="7 9 12">
        <text>orotidine 5'-phosphate + H(+) = UMP + CO2</text>
        <dbReference type="Rhea" id="RHEA:11596"/>
        <dbReference type="ChEBI" id="CHEBI:15378"/>
        <dbReference type="ChEBI" id="CHEBI:16526"/>
        <dbReference type="ChEBI" id="CHEBI:57538"/>
        <dbReference type="ChEBI" id="CHEBI:57865"/>
        <dbReference type="EC" id="4.1.1.23"/>
    </reaction>
</comment>
<proteinExistence type="inferred from homology"/>
<dbReference type="NCBIfam" id="TIGR01740">
    <property type="entry name" value="pyrF"/>
    <property type="match status" value="1"/>
</dbReference>
<dbReference type="PROSITE" id="PS00156">
    <property type="entry name" value="OMPDECASE"/>
    <property type="match status" value="1"/>
</dbReference>
<dbReference type="SMART" id="SM00934">
    <property type="entry name" value="OMPdecase"/>
    <property type="match status" value="1"/>
</dbReference>
<dbReference type="EMBL" id="LRQT01000024">
    <property type="protein sequence ID" value="KXA64489.1"/>
    <property type="molecule type" value="Genomic_DNA"/>
</dbReference>
<dbReference type="AlphaFoldDB" id="A0A133S4W3"/>
<accession>A0A133S4W3</accession>
<feature type="binding site" evidence="9 11">
    <location>
        <position position="11"/>
    </location>
    <ligand>
        <name>substrate</name>
    </ligand>
</feature>
<dbReference type="GO" id="GO:0044205">
    <property type="term" value="P:'de novo' UMP biosynthetic process"/>
    <property type="evidence" value="ECO:0007669"/>
    <property type="project" value="UniProtKB-UniRule"/>
</dbReference>
<dbReference type="NCBIfam" id="NF001273">
    <property type="entry name" value="PRK00230.1"/>
    <property type="match status" value="1"/>
</dbReference>
<comment type="pathway">
    <text evidence="2 9 12">Pyrimidine metabolism; UMP biosynthesis via de novo pathway; UMP from orotate: step 2/2.</text>
</comment>
<dbReference type="InterPro" id="IPR018089">
    <property type="entry name" value="OMPdecase_AS"/>
</dbReference>
<comment type="function">
    <text evidence="1 9">Catalyzes the decarboxylation of orotidine 5'-monophosphate (OMP) to uridine 5'-monophosphate (UMP).</text>
</comment>
<evidence type="ECO:0000256" key="1">
    <source>
        <dbReference type="ARBA" id="ARBA00002356"/>
    </source>
</evidence>
<evidence type="ECO:0000256" key="4">
    <source>
        <dbReference type="ARBA" id="ARBA00022793"/>
    </source>
</evidence>
<evidence type="ECO:0000256" key="10">
    <source>
        <dbReference type="PIRSR" id="PIRSR614732-1"/>
    </source>
</evidence>
<feature type="binding site" evidence="9 11">
    <location>
        <position position="194"/>
    </location>
    <ligand>
        <name>substrate</name>
    </ligand>
</feature>
<comment type="subunit">
    <text evidence="3 9">Homodimer.</text>
</comment>
<dbReference type="UniPathway" id="UPA00070">
    <property type="reaction ID" value="UER00120"/>
</dbReference>
<evidence type="ECO:0000313" key="15">
    <source>
        <dbReference type="Proteomes" id="UP000070226"/>
    </source>
</evidence>
<feature type="domain" description="Orotidine 5'-phosphate decarboxylase" evidence="13">
    <location>
        <begin position="5"/>
        <end position="230"/>
    </location>
</feature>
<dbReference type="CDD" id="cd04725">
    <property type="entry name" value="OMP_decarboxylase_like"/>
    <property type="match status" value="1"/>
</dbReference>
<feature type="binding site" evidence="9 11">
    <location>
        <position position="185"/>
    </location>
    <ligand>
        <name>substrate</name>
    </ligand>
</feature>
<dbReference type="FunFam" id="3.20.20.70:FF:000015">
    <property type="entry name" value="Orotidine 5'-phosphate decarboxylase"/>
    <property type="match status" value="1"/>
</dbReference>
<feature type="binding site" evidence="9 11">
    <location>
        <position position="33"/>
    </location>
    <ligand>
        <name>substrate</name>
    </ligand>
</feature>
<dbReference type="EC" id="4.1.1.23" evidence="9"/>
<evidence type="ECO:0000256" key="2">
    <source>
        <dbReference type="ARBA" id="ARBA00004861"/>
    </source>
</evidence>
<evidence type="ECO:0000256" key="12">
    <source>
        <dbReference type="RuleBase" id="RU000512"/>
    </source>
</evidence>
<name>A0A133S4W3_9FIRM</name>
<dbReference type="HAMAP" id="MF_01200_B">
    <property type="entry name" value="OMPdecase_type1_B"/>
    <property type="match status" value="1"/>
</dbReference>
<keyword evidence="4 9" id="KW-0210">Decarboxylase</keyword>
<evidence type="ECO:0000256" key="3">
    <source>
        <dbReference type="ARBA" id="ARBA00011738"/>
    </source>
</evidence>
<gene>
    <name evidence="9" type="primary">pyrF</name>
    <name evidence="14" type="ORF">HMPREF3233_00971</name>
</gene>
<protein>
    <recommendedName>
        <fullName evidence="9">Orotidine 5'-phosphate decarboxylase</fullName>
        <ecNumber evidence="9">4.1.1.23</ecNumber>
    </recommendedName>
    <alternativeName>
        <fullName evidence="9">OMP decarboxylase</fullName>
        <shortName evidence="9">OMPDCase</shortName>
        <shortName evidence="9">OMPdecase</shortName>
    </alternativeName>
</protein>
<feature type="binding site" evidence="9">
    <location>
        <begin position="60"/>
        <end position="69"/>
    </location>
    <ligand>
        <name>substrate</name>
    </ligand>
</feature>
<keyword evidence="5 9" id="KW-0665">Pyrimidine biosynthesis</keyword>